<name>A0AA96RKN5_9BACL</name>
<evidence type="ECO:0000313" key="2">
    <source>
        <dbReference type="Proteomes" id="UP001304650"/>
    </source>
</evidence>
<organism evidence="1 2">
    <name type="scientific">Paenibacillus roseopurpureus</name>
    <dbReference type="NCBI Taxonomy" id="2918901"/>
    <lineage>
        <taxon>Bacteria</taxon>
        <taxon>Bacillati</taxon>
        <taxon>Bacillota</taxon>
        <taxon>Bacilli</taxon>
        <taxon>Bacillales</taxon>
        <taxon>Paenibacillaceae</taxon>
        <taxon>Paenibacillus</taxon>
    </lineage>
</organism>
<dbReference type="Proteomes" id="UP001304650">
    <property type="component" value="Chromosome"/>
</dbReference>
<evidence type="ECO:0000313" key="1">
    <source>
        <dbReference type="EMBL" id="WNR44539.1"/>
    </source>
</evidence>
<accession>A0AA96RKN5</accession>
<dbReference type="RefSeq" id="WP_314800190.1">
    <property type="nucleotide sequence ID" value="NZ_CP130319.1"/>
</dbReference>
<proteinExistence type="predicted"/>
<keyword evidence="2" id="KW-1185">Reference proteome</keyword>
<sequence>MEKLIEKLAIERNRLFVGRSAELDMIHQWIGSLNAPTQVLFVSGIGGIGKTSFMMRALDIAMLANVRTMWIDGRMCTETPTGFMEALFDHMKTIEELPSQRETSLHNLIHEISKGRTLLCIDNYDAILKIDGWLREVFLPRLPSTGVLMLFVSRQNLSESWQHDLAWRNRVSHIELPPLNRQEVTQYGFRTGIKKSVDIERLHTESQGLPLALALTSEKLTLVGQEAWPISLRICAELLREVVSPDLQEVLDLLCILPQATLKQIRRLARSPLNASRLLQLSRISFVRPTAYGFALHDVARHYLMEDFMRRDLERVRSLRKHIVYELVRELQSSDDIERSKHISMLITTCRDAFQLDAVAVFAHDPKQMQMEPFHQQDLPYLKRILQEQASYAVSINTDLVVLQELAEQFPDCIRVFRSKDGTPLAFVAGFYLYDKTTKFHEKHFPEVLEKAYPHEIDTMRTQTIEQANTFYHLLAAASENDPEYRFQQLIGIILADSLLVRSAGVRLVMINTYEGITAILVRLGYKMRPLAGLPDGHPFQYASVRELDWQTSDFGAQILELFECEPRDDKKPSPTNISDKSMISALPLVKDLNRLTQTELAHILGLTGTDLQHAIDQLLWGDPVYPLDQRMQLVLRQLSEAAHLTAEDAADRLHVSRATYFRIRRDALSAMKELLLR</sequence>
<dbReference type="InterPro" id="IPR027417">
    <property type="entry name" value="P-loop_NTPase"/>
</dbReference>
<dbReference type="EMBL" id="CP130319">
    <property type="protein sequence ID" value="WNR44539.1"/>
    <property type="molecule type" value="Genomic_DNA"/>
</dbReference>
<reference evidence="1" key="1">
    <citation type="submission" date="2022-02" db="EMBL/GenBank/DDBJ databases">
        <title>Paenibacillus sp. MBLB1832 Whole Genome Shotgun Sequencing.</title>
        <authorList>
            <person name="Hwang C.Y."/>
            <person name="Cho E.-S."/>
            <person name="Seo M.-J."/>
        </authorList>
    </citation>
    <scope>NUCLEOTIDE SEQUENCE</scope>
    <source>
        <strain evidence="1">MBLB1832</strain>
    </source>
</reference>
<gene>
    <name evidence="1" type="ORF">MJB10_26355</name>
</gene>
<dbReference type="Gene3D" id="3.40.50.300">
    <property type="entry name" value="P-loop containing nucleotide triphosphate hydrolases"/>
    <property type="match status" value="1"/>
</dbReference>
<dbReference type="SUPFAM" id="SSF52540">
    <property type="entry name" value="P-loop containing nucleoside triphosphate hydrolases"/>
    <property type="match status" value="1"/>
</dbReference>
<dbReference type="PRINTS" id="PR00364">
    <property type="entry name" value="DISEASERSIST"/>
</dbReference>
<evidence type="ECO:0008006" key="3">
    <source>
        <dbReference type="Google" id="ProtNLM"/>
    </source>
</evidence>
<dbReference type="AlphaFoldDB" id="A0AA96RKN5"/>
<dbReference type="KEGG" id="proo:MJB10_26355"/>
<protein>
    <recommendedName>
        <fullName evidence="3">NB-ARC domain-containing protein</fullName>
    </recommendedName>
</protein>